<sequence>MTEPPTPAASGRGRRSPARRALLLVAAAVLVQLALLAIVLRPQLSARIGGADYRLATAPVDPVDPFRGAYVMLGYPGLPTAKDLPPGEVFVPLVRDGALWKGASIEPRRPAAPPYLACWTSGYGTLSCGIDSLFLPEDRARQVERELRANRAAAVLKIDDQGNAAVVNVVPR</sequence>
<dbReference type="AlphaFoldDB" id="A0A917QY04"/>
<dbReference type="InterPro" id="IPR025833">
    <property type="entry name" value="GDYXXLXY"/>
</dbReference>
<dbReference type="Proteomes" id="UP000645217">
    <property type="component" value="Unassembled WGS sequence"/>
</dbReference>
<dbReference type="InterPro" id="IPR006311">
    <property type="entry name" value="TAT_signal"/>
</dbReference>
<comment type="caution">
    <text evidence="2">The sequence shown here is derived from an EMBL/GenBank/DDBJ whole genome shotgun (WGS) entry which is preliminary data.</text>
</comment>
<dbReference type="Pfam" id="PF14345">
    <property type="entry name" value="GDYXXLXY"/>
    <property type="match status" value="1"/>
</dbReference>
<keyword evidence="1" id="KW-1133">Transmembrane helix</keyword>
<evidence type="ECO:0008006" key="4">
    <source>
        <dbReference type="Google" id="ProtNLM"/>
    </source>
</evidence>
<organism evidence="2 3">
    <name type="scientific">Sphaerisporangium melleum</name>
    <dbReference type="NCBI Taxonomy" id="321316"/>
    <lineage>
        <taxon>Bacteria</taxon>
        <taxon>Bacillati</taxon>
        <taxon>Actinomycetota</taxon>
        <taxon>Actinomycetes</taxon>
        <taxon>Streptosporangiales</taxon>
        <taxon>Streptosporangiaceae</taxon>
        <taxon>Sphaerisporangium</taxon>
    </lineage>
</organism>
<keyword evidence="1" id="KW-0812">Transmembrane</keyword>
<gene>
    <name evidence="2" type="ORF">GCM10007964_20250</name>
</gene>
<dbReference type="PROSITE" id="PS51318">
    <property type="entry name" value="TAT"/>
    <property type="match status" value="1"/>
</dbReference>
<feature type="transmembrane region" description="Helical" evidence="1">
    <location>
        <begin position="21"/>
        <end position="40"/>
    </location>
</feature>
<name>A0A917QY04_9ACTN</name>
<accession>A0A917QY04</accession>
<dbReference type="EMBL" id="BMNT01000009">
    <property type="protein sequence ID" value="GGK77428.1"/>
    <property type="molecule type" value="Genomic_DNA"/>
</dbReference>
<reference evidence="2" key="1">
    <citation type="journal article" date="2014" name="Int. J. Syst. Evol. Microbiol.">
        <title>Complete genome sequence of Corynebacterium casei LMG S-19264T (=DSM 44701T), isolated from a smear-ripened cheese.</title>
        <authorList>
            <consortium name="US DOE Joint Genome Institute (JGI-PGF)"/>
            <person name="Walter F."/>
            <person name="Albersmeier A."/>
            <person name="Kalinowski J."/>
            <person name="Ruckert C."/>
        </authorList>
    </citation>
    <scope>NUCLEOTIDE SEQUENCE</scope>
    <source>
        <strain evidence="2">JCM 13064</strain>
    </source>
</reference>
<reference evidence="2" key="2">
    <citation type="submission" date="2020-09" db="EMBL/GenBank/DDBJ databases">
        <authorList>
            <person name="Sun Q."/>
            <person name="Ohkuma M."/>
        </authorList>
    </citation>
    <scope>NUCLEOTIDE SEQUENCE</scope>
    <source>
        <strain evidence="2">JCM 13064</strain>
    </source>
</reference>
<dbReference type="RefSeq" id="WP_189162704.1">
    <property type="nucleotide sequence ID" value="NZ_BMNT01000009.1"/>
</dbReference>
<proteinExistence type="predicted"/>
<keyword evidence="1" id="KW-0472">Membrane</keyword>
<evidence type="ECO:0000256" key="1">
    <source>
        <dbReference type="SAM" id="Phobius"/>
    </source>
</evidence>
<protein>
    <recommendedName>
        <fullName evidence="4">GDYXXLXY domain-containing protein</fullName>
    </recommendedName>
</protein>
<evidence type="ECO:0000313" key="3">
    <source>
        <dbReference type="Proteomes" id="UP000645217"/>
    </source>
</evidence>
<evidence type="ECO:0000313" key="2">
    <source>
        <dbReference type="EMBL" id="GGK77428.1"/>
    </source>
</evidence>
<keyword evidence="3" id="KW-1185">Reference proteome</keyword>